<protein>
    <recommendedName>
        <fullName evidence="5">Septum formation initiator</fullName>
    </recommendedName>
</protein>
<comment type="caution">
    <text evidence="3">The sequence shown here is derived from an EMBL/GenBank/DDBJ whole genome shotgun (WGS) entry which is preliminary data.</text>
</comment>
<keyword evidence="2" id="KW-1133">Transmembrane helix</keyword>
<evidence type="ECO:0000256" key="2">
    <source>
        <dbReference type="SAM" id="Phobius"/>
    </source>
</evidence>
<evidence type="ECO:0000313" key="3">
    <source>
        <dbReference type="EMBL" id="PJA82417.1"/>
    </source>
</evidence>
<evidence type="ECO:0008006" key="5">
    <source>
        <dbReference type="Google" id="ProtNLM"/>
    </source>
</evidence>
<sequence length="123" mass="14513">MKKIKKDSRENIFFSVLILLLVFLIVGFLIYSNLKISQKRTELLTKIENLKKEIQILEGKNEELRAGIGKTESEDYQKEKLYEQGYVEKGEKQVVVLPPKEGEKEKTSEQKNFWQRFLEKLGF</sequence>
<organism evidence="3 4">
    <name type="scientific">Candidatus Nealsonbacteria bacterium CG_4_9_14_3_um_filter_37_29</name>
    <dbReference type="NCBI Taxonomy" id="1974696"/>
    <lineage>
        <taxon>Bacteria</taxon>
        <taxon>Candidatus Nealsoniibacteriota</taxon>
    </lineage>
</organism>
<gene>
    <name evidence="3" type="ORF">CO146_03235</name>
</gene>
<feature type="coiled-coil region" evidence="1">
    <location>
        <begin position="33"/>
        <end position="74"/>
    </location>
</feature>
<keyword evidence="2" id="KW-0812">Transmembrane</keyword>
<reference evidence="4" key="1">
    <citation type="submission" date="2017-09" db="EMBL/GenBank/DDBJ databases">
        <title>Depth-based differentiation of microbial function through sediment-hosted aquifers and enrichment of novel symbionts in the deep terrestrial subsurface.</title>
        <authorList>
            <person name="Probst A.J."/>
            <person name="Ladd B."/>
            <person name="Jarett J.K."/>
            <person name="Geller-Mcgrath D.E."/>
            <person name="Sieber C.M.K."/>
            <person name="Emerson J.B."/>
            <person name="Anantharaman K."/>
            <person name="Thomas B.C."/>
            <person name="Malmstrom R."/>
            <person name="Stieglmeier M."/>
            <person name="Klingl A."/>
            <person name="Woyke T."/>
            <person name="Ryan C.M."/>
            <person name="Banfield J.F."/>
        </authorList>
    </citation>
    <scope>NUCLEOTIDE SEQUENCE [LARGE SCALE GENOMIC DNA]</scope>
</reference>
<keyword evidence="1" id="KW-0175">Coiled coil</keyword>
<proteinExistence type="predicted"/>
<evidence type="ECO:0000256" key="1">
    <source>
        <dbReference type="SAM" id="Coils"/>
    </source>
</evidence>
<dbReference type="Proteomes" id="UP000230178">
    <property type="component" value="Unassembled WGS sequence"/>
</dbReference>
<accession>A0A2M7Z2P2</accession>
<keyword evidence="2" id="KW-0472">Membrane</keyword>
<feature type="transmembrane region" description="Helical" evidence="2">
    <location>
        <begin position="12"/>
        <end position="31"/>
    </location>
</feature>
<dbReference type="EMBL" id="PFVS01000125">
    <property type="protein sequence ID" value="PJA82417.1"/>
    <property type="molecule type" value="Genomic_DNA"/>
</dbReference>
<evidence type="ECO:0000313" key="4">
    <source>
        <dbReference type="Proteomes" id="UP000230178"/>
    </source>
</evidence>
<name>A0A2M7Z2P2_9BACT</name>
<dbReference type="AlphaFoldDB" id="A0A2M7Z2P2"/>